<name>A0A6J2U1W8_DROLE</name>
<dbReference type="AlphaFoldDB" id="A0A6J2U1W8"/>
<organism evidence="2 3">
    <name type="scientific">Drosophila lebanonensis</name>
    <name type="common">Fruit fly</name>
    <name type="synonym">Scaptodrosophila lebanonensis</name>
    <dbReference type="NCBI Taxonomy" id="7225"/>
    <lineage>
        <taxon>Eukaryota</taxon>
        <taxon>Metazoa</taxon>
        <taxon>Ecdysozoa</taxon>
        <taxon>Arthropoda</taxon>
        <taxon>Hexapoda</taxon>
        <taxon>Insecta</taxon>
        <taxon>Pterygota</taxon>
        <taxon>Neoptera</taxon>
        <taxon>Endopterygota</taxon>
        <taxon>Diptera</taxon>
        <taxon>Brachycera</taxon>
        <taxon>Muscomorpha</taxon>
        <taxon>Ephydroidea</taxon>
        <taxon>Drosophilidae</taxon>
        <taxon>Scaptodrosophila</taxon>
    </lineage>
</organism>
<accession>A0A6J2U1W8</accession>
<dbReference type="OrthoDB" id="8002035at2759"/>
<feature type="region of interest" description="Disordered" evidence="1">
    <location>
        <begin position="145"/>
        <end position="165"/>
    </location>
</feature>
<dbReference type="Proteomes" id="UP000504634">
    <property type="component" value="Unplaced"/>
</dbReference>
<evidence type="ECO:0000313" key="3">
    <source>
        <dbReference type="RefSeq" id="XP_030381473.1"/>
    </source>
</evidence>
<evidence type="ECO:0000256" key="1">
    <source>
        <dbReference type="SAM" id="MobiDB-lite"/>
    </source>
</evidence>
<feature type="region of interest" description="Disordered" evidence="1">
    <location>
        <begin position="57"/>
        <end position="77"/>
    </location>
</feature>
<protein>
    <submittedName>
        <fullName evidence="3">Protein nullo</fullName>
    </submittedName>
</protein>
<keyword evidence="2" id="KW-1185">Reference proteome</keyword>
<proteinExistence type="predicted"/>
<gene>
    <name evidence="3" type="primary">LOC115629211</name>
</gene>
<evidence type="ECO:0000313" key="2">
    <source>
        <dbReference type="Proteomes" id="UP000504634"/>
    </source>
</evidence>
<feature type="compositionally biased region" description="Basic residues" evidence="1">
    <location>
        <begin position="57"/>
        <end position="74"/>
    </location>
</feature>
<dbReference type="GeneID" id="115629211"/>
<dbReference type="RefSeq" id="XP_030381473.1">
    <property type="nucleotide sequence ID" value="XM_030525613.1"/>
</dbReference>
<sequence length="242" mass="27677">MGATHSSQYDRSGKKNATSLAISKPHIFCLPSLNLRLPGMLRKLRRSLTNRLRLRLRRRKGHNGSKSSARKLTRKTSSAALLRPMPRCSSFGSCGTLLTPTKLNKMSKADCRYAQWKCMFEDPDSSPAPLLMRRPHDISEALSGQTTPRGFPSHTDARQWQQQQNPAEPLYDFVGEIKVRRRLSFRLPKLNTEQGSMRRPTARQRAAQAQLEAQLKRDLCDLEEYYGGFYFTRQPGERMVLI</sequence>
<reference evidence="3" key="1">
    <citation type="submission" date="2025-08" db="UniProtKB">
        <authorList>
            <consortium name="RefSeq"/>
        </authorList>
    </citation>
    <scope>IDENTIFICATION</scope>
    <source>
        <strain evidence="3">11010-0011.00</strain>
        <tissue evidence="3">Whole body</tissue>
    </source>
</reference>